<dbReference type="SUPFAM" id="SSF52218">
    <property type="entry name" value="Flavoproteins"/>
    <property type="match status" value="1"/>
</dbReference>
<organism evidence="2 3">
    <name type="scientific">Clostridium hominis</name>
    <dbReference type="NCBI Taxonomy" id="2763036"/>
    <lineage>
        <taxon>Bacteria</taxon>
        <taxon>Bacillati</taxon>
        <taxon>Bacillota</taxon>
        <taxon>Clostridia</taxon>
        <taxon>Eubacteriales</taxon>
        <taxon>Clostridiaceae</taxon>
        <taxon>Clostridium</taxon>
    </lineage>
</organism>
<dbReference type="PANTHER" id="PTHR38030">
    <property type="entry name" value="PROTOPORPHYRINOGEN IX DEHYDROGENASE [MENAQUINONE]"/>
    <property type="match status" value="1"/>
</dbReference>
<sequence length="171" mass="19613">MRTLIIYGSNHGCAKKCAELLEGKLKGEVDIVDIRKDVTLDLNIYDKIIIGGSIYMGKIQKEITEVCENYYGNLKDKKVGLYVCCMNEENIEAQIKDNFPEELLFGAVTQGYFGGAFNFKDMNFIERFIIRKVAKSLSKTNEKFKKIDMKKFVDMIERGNIEKFAKAMNSF</sequence>
<reference evidence="2 3" key="1">
    <citation type="submission" date="2020-08" db="EMBL/GenBank/DDBJ databases">
        <title>Genome public.</title>
        <authorList>
            <person name="Liu C."/>
            <person name="Sun Q."/>
        </authorList>
    </citation>
    <scope>NUCLEOTIDE SEQUENCE [LARGE SCALE GENOMIC DNA]</scope>
    <source>
        <strain evidence="2 3">NSJ-6</strain>
    </source>
</reference>
<feature type="domain" description="Flavodoxin" evidence="1">
    <location>
        <begin position="4"/>
        <end position="140"/>
    </location>
</feature>
<dbReference type="Gene3D" id="3.40.50.360">
    <property type="match status" value="1"/>
</dbReference>
<comment type="caution">
    <text evidence="2">The sequence shown here is derived from an EMBL/GenBank/DDBJ whole genome shotgun (WGS) entry which is preliminary data.</text>
</comment>
<dbReference type="PANTHER" id="PTHR38030:SF2">
    <property type="entry name" value="PROTOPORPHYRINOGEN IX DEHYDROGENASE [QUINONE]"/>
    <property type="match status" value="1"/>
</dbReference>
<dbReference type="InterPro" id="IPR029039">
    <property type="entry name" value="Flavoprotein-like_sf"/>
</dbReference>
<dbReference type="InterPro" id="IPR052200">
    <property type="entry name" value="Protoporphyrinogen_IX_DH"/>
</dbReference>
<dbReference type="EMBL" id="JACOOO010000033">
    <property type="protein sequence ID" value="MBC5630098.1"/>
    <property type="molecule type" value="Genomic_DNA"/>
</dbReference>
<evidence type="ECO:0000259" key="1">
    <source>
        <dbReference type="Pfam" id="PF12724"/>
    </source>
</evidence>
<dbReference type="Proteomes" id="UP000596929">
    <property type="component" value="Unassembled WGS sequence"/>
</dbReference>
<proteinExistence type="predicted"/>
<dbReference type="Pfam" id="PF12724">
    <property type="entry name" value="Flavodoxin_5"/>
    <property type="match status" value="1"/>
</dbReference>
<dbReference type="InterPro" id="IPR026816">
    <property type="entry name" value="Flavodoxin_dom"/>
</dbReference>
<keyword evidence="3" id="KW-1185">Reference proteome</keyword>
<evidence type="ECO:0000313" key="2">
    <source>
        <dbReference type="EMBL" id="MBC5630098.1"/>
    </source>
</evidence>
<dbReference type="RefSeq" id="WP_032119301.1">
    <property type="nucleotide sequence ID" value="NZ_JACOOO010000033.1"/>
</dbReference>
<gene>
    <name evidence="2" type="ORF">H8S20_14600</name>
</gene>
<protein>
    <submittedName>
        <fullName evidence="2">Flavodoxin domain-containing protein</fullName>
    </submittedName>
</protein>
<accession>A0ABR7DHE2</accession>
<evidence type="ECO:0000313" key="3">
    <source>
        <dbReference type="Proteomes" id="UP000596929"/>
    </source>
</evidence>
<name>A0ABR7DHE2_9CLOT</name>